<accession>A0A6H1QWK4</accession>
<proteinExistence type="predicted"/>
<keyword evidence="1" id="KW-0812">Transmembrane</keyword>
<keyword evidence="1" id="KW-1133">Transmembrane helix</keyword>
<gene>
    <name evidence="2" type="ORF">orf00207</name>
</gene>
<keyword evidence="1" id="KW-0472">Membrane</keyword>
<dbReference type="EMBL" id="MN688676">
    <property type="protein sequence ID" value="QIZ31196.1"/>
    <property type="molecule type" value="Genomic_DNA"/>
</dbReference>
<name>A0A6H1QWK4_9PHYC</name>
<evidence type="ECO:0000313" key="2">
    <source>
        <dbReference type="EMBL" id="QIZ31196.1"/>
    </source>
</evidence>
<evidence type="ECO:0000256" key="1">
    <source>
        <dbReference type="SAM" id="Phobius"/>
    </source>
</evidence>
<protein>
    <submittedName>
        <fullName evidence="2">Uncharacterized protein</fullName>
    </submittedName>
</protein>
<sequence length="70" mass="8033">MQLLNRVAKSETKSDMLTELLLFILNILIATFVLRFAWNRSLVKHITIFKPIDTMLDAFILALSLSIVRA</sequence>
<organism evidence="2">
    <name type="scientific">Ostreococcus mediterraneus virus 2</name>
    <dbReference type="NCBI Taxonomy" id="2726183"/>
    <lineage>
        <taxon>Viruses</taxon>
        <taxon>Varidnaviria</taxon>
        <taxon>Bamfordvirae</taxon>
        <taxon>Nucleocytoviricota</taxon>
        <taxon>Megaviricetes</taxon>
        <taxon>Algavirales</taxon>
        <taxon>Phycodnaviridae</taxon>
        <taxon>Prasinovirus</taxon>
    </lineage>
</organism>
<feature type="transmembrane region" description="Helical" evidence="1">
    <location>
        <begin position="20"/>
        <end position="38"/>
    </location>
</feature>
<reference evidence="2" key="1">
    <citation type="journal article" date="2020" name="Sci. Adv.">
        <title>Virus-host coexistence in phytoplankton through the genomic lens.</title>
        <authorList>
            <person name="Yau S."/>
            <person name="Krasovec M."/>
            <person name="Benites L.F."/>
            <person name="Rombauts S."/>
            <person name="Groussin M."/>
            <person name="Vancaester E."/>
            <person name="Aury J.M."/>
            <person name="Derelle E."/>
            <person name="Desdevises Y."/>
            <person name="Escande M.L."/>
            <person name="Grimsley N."/>
            <person name="Guy J."/>
            <person name="Moreau H."/>
            <person name="Sanchez-Brosseau S."/>
            <person name="van de Peer Y."/>
            <person name="Vandepoele K."/>
            <person name="Gourbiere S."/>
            <person name="Piganeau G."/>
        </authorList>
    </citation>
    <scope>NUCLEOTIDE SEQUENCE</scope>
    <source>
        <strain evidence="2">OmV2</strain>
    </source>
</reference>